<accession>A0ACA9S1P4</accession>
<dbReference type="Proteomes" id="UP000789920">
    <property type="component" value="Unassembled WGS sequence"/>
</dbReference>
<comment type="caution">
    <text evidence="1">The sequence shown here is derived from an EMBL/GenBank/DDBJ whole genome shotgun (WGS) entry which is preliminary data.</text>
</comment>
<name>A0ACA9S1P4_9GLOM</name>
<reference evidence="1" key="1">
    <citation type="submission" date="2021-06" db="EMBL/GenBank/DDBJ databases">
        <authorList>
            <person name="Kallberg Y."/>
            <person name="Tangrot J."/>
            <person name="Rosling A."/>
        </authorList>
    </citation>
    <scope>NUCLEOTIDE SEQUENCE</scope>
    <source>
        <strain evidence="1">MA461A</strain>
    </source>
</reference>
<gene>
    <name evidence="1" type="ORF">RPERSI_LOCUS25351</name>
</gene>
<dbReference type="EMBL" id="CAJVQC010083652">
    <property type="protein sequence ID" value="CAG8820429.1"/>
    <property type="molecule type" value="Genomic_DNA"/>
</dbReference>
<sequence length="45" mass="5409">EDIHDQLSQIIRDVNSKKIFRPSKDEYFMRLAEVVGLRTNCMKRK</sequence>
<protein>
    <submittedName>
        <fullName evidence="1">28875_t:CDS:1</fullName>
    </submittedName>
</protein>
<keyword evidence="2" id="KW-1185">Reference proteome</keyword>
<evidence type="ECO:0000313" key="2">
    <source>
        <dbReference type="Proteomes" id="UP000789920"/>
    </source>
</evidence>
<organism evidence="1 2">
    <name type="scientific">Racocetra persica</name>
    <dbReference type="NCBI Taxonomy" id="160502"/>
    <lineage>
        <taxon>Eukaryota</taxon>
        <taxon>Fungi</taxon>
        <taxon>Fungi incertae sedis</taxon>
        <taxon>Mucoromycota</taxon>
        <taxon>Glomeromycotina</taxon>
        <taxon>Glomeromycetes</taxon>
        <taxon>Diversisporales</taxon>
        <taxon>Gigasporaceae</taxon>
        <taxon>Racocetra</taxon>
    </lineage>
</organism>
<feature type="non-terminal residue" evidence="1">
    <location>
        <position position="1"/>
    </location>
</feature>
<evidence type="ECO:0000313" key="1">
    <source>
        <dbReference type="EMBL" id="CAG8820429.1"/>
    </source>
</evidence>
<proteinExistence type="predicted"/>
<feature type="non-terminal residue" evidence="1">
    <location>
        <position position="45"/>
    </location>
</feature>